<sequence>MRLRVGLLCIVTQVATVKANVEKAIFLGPPPATLSNDRPSLDDLGLPVLSPSDAILPAQLPVQFPTDTLPRGLASWYLLRALDDGRRYEVRICWPATQPTDFWLDTYPITHVFDTPELISSLAEYSEQRQGQRIEDGGGSKGALASVVLESVLFLRVQAAASYYSSNRTLMDYPPLVHVDIILDPFVLNVFPRSLGPVAVYITTVAIGAWFLSGYIYRWLLSVAAEPPRRQHTD</sequence>
<dbReference type="OrthoDB" id="3360032at2759"/>
<evidence type="ECO:0000256" key="2">
    <source>
        <dbReference type="SAM" id="SignalP"/>
    </source>
</evidence>
<keyword evidence="1" id="KW-0472">Membrane</keyword>
<dbReference type="Pfam" id="PF10333">
    <property type="entry name" value="Pga1"/>
    <property type="match status" value="1"/>
</dbReference>
<dbReference type="InterPro" id="IPR019433">
    <property type="entry name" value="GPI_ManTrfase_II_coact_Pga1"/>
</dbReference>
<keyword evidence="2" id="KW-0732">Signal</keyword>
<organism evidence="3 4">
    <name type="scientific">Decorospora gaudefroyi</name>
    <dbReference type="NCBI Taxonomy" id="184978"/>
    <lineage>
        <taxon>Eukaryota</taxon>
        <taxon>Fungi</taxon>
        <taxon>Dikarya</taxon>
        <taxon>Ascomycota</taxon>
        <taxon>Pezizomycotina</taxon>
        <taxon>Dothideomycetes</taxon>
        <taxon>Pleosporomycetidae</taxon>
        <taxon>Pleosporales</taxon>
        <taxon>Pleosporineae</taxon>
        <taxon>Pleosporaceae</taxon>
        <taxon>Decorospora</taxon>
    </lineage>
</organism>
<evidence type="ECO:0000313" key="4">
    <source>
        <dbReference type="Proteomes" id="UP000800040"/>
    </source>
</evidence>
<dbReference type="GO" id="GO:0005789">
    <property type="term" value="C:endoplasmic reticulum membrane"/>
    <property type="evidence" value="ECO:0007669"/>
    <property type="project" value="TreeGrafter"/>
</dbReference>
<dbReference type="PANTHER" id="PTHR28022">
    <property type="entry name" value="GPI MANNOSYLTRANSFERASE 2 SUBUNIT PGA1"/>
    <property type="match status" value="1"/>
</dbReference>
<feature type="chain" id="PRO_5025573264" evidence="2">
    <location>
        <begin position="20"/>
        <end position="234"/>
    </location>
</feature>
<evidence type="ECO:0000313" key="3">
    <source>
        <dbReference type="EMBL" id="KAF1833928.1"/>
    </source>
</evidence>
<name>A0A6A5K9B2_9PLEO</name>
<dbReference type="EMBL" id="ML975310">
    <property type="protein sequence ID" value="KAF1833928.1"/>
    <property type="molecule type" value="Genomic_DNA"/>
</dbReference>
<keyword evidence="4" id="KW-1185">Reference proteome</keyword>
<keyword evidence="1" id="KW-0812">Transmembrane</keyword>
<feature type="signal peptide" evidence="2">
    <location>
        <begin position="1"/>
        <end position="19"/>
    </location>
</feature>
<evidence type="ECO:0000256" key="1">
    <source>
        <dbReference type="SAM" id="Phobius"/>
    </source>
</evidence>
<accession>A0A6A5K9B2</accession>
<dbReference type="GO" id="GO:0006506">
    <property type="term" value="P:GPI anchor biosynthetic process"/>
    <property type="evidence" value="ECO:0007669"/>
    <property type="project" value="TreeGrafter"/>
</dbReference>
<proteinExistence type="predicted"/>
<reference evidence="3" key="1">
    <citation type="submission" date="2020-01" db="EMBL/GenBank/DDBJ databases">
        <authorList>
            <consortium name="DOE Joint Genome Institute"/>
            <person name="Haridas S."/>
            <person name="Albert R."/>
            <person name="Binder M."/>
            <person name="Bloem J."/>
            <person name="Labutti K."/>
            <person name="Salamov A."/>
            <person name="Andreopoulos B."/>
            <person name="Baker S.E."/>
            <person name="Barry K."/>
            <person name="Bills G."/>
            <person name="Bluhm B.H."/>
            <person name="Cannon C."/>
            <person name="Castanera R."/>
            <person name="Culley D.E."/>
            <person name="Daum C."/>
            <person name="Ezra D."/>
            <person name="Gonzalez J.B."/>
            <person name="Henrissat B."/>
            <person name="Kuo A."/>
            <person name="Liang C."/>
            <person name="Lipzen A."/>
            <person name="Lutzoni F."/>
            <person name="Magnuson J."/>
            <person name="Mondo S."/>
            <person name="Nolan M."/>
            <person name="Ohm R."/>
            <person name="Pangilinan J."/>
            <person name="Park H.-J."/>
            <person name="Ramirez L."/>
            <person name="Alfaro M."/>
            <person name="Sun H."/>
            <person name="Tritt A."/>
            <person name="Yoshinaga Y."/>
            <person name="Zwiers L.-H."/>
            <person name="Turgeon B.G."/>
            <person name="Goodwin S.B."/>
            <person name="Spatafora J.W."/>
            <person name="Crous P.W."/>
            <person name="Grigoriev I.V."/>
        </authorList>
    </citation>
    <scope>NUCLEOTIDE SEQUENCE</scope>
    <source>
        <strain evidence="3">P77</strain>
    </source>
</reference>
<dbReference type="Proteomes" id="UP000800040">
    <property type="component" value="Unassembled WGS sequence"/>
</dbReference>
<dbReference type="PANTHER" id="PTHR28022:SF1">
    <property type="entry name" value="GPI MANNOSYLTRANSFERASE 2 SUBUNIT PGA1"/>
    <property type="match status" value="1"/>
</dbReference>
<feature type="transmembrane region" description="Helical" evidence="1">
    <location>
        <begin position="198"/>
        <end position="220"/>
    </location>
</feature>
<dbReference type="GO" id="GO:0000030">
    <property type="term" value="F:mannosyltransferase activity"/>
    <property type="evidence" value="ECO:0007669"/>
    <property type="project" value="TreeGrafter"/>
</dbReference>
<dbReference type="AlphaFoldDB" id="A0A6A5K9B2"/>
<keyword evidence="1" id="KW-1133">Transmembrane helix</keyword>
<dbReference type="GO" id="GO:0031501">
    <property type="term" value="C:mannosyltransferase complex"/>
    <property type="evidence" value="ECO:0007669"/>
    <property type="project" value="TreeGrafter"/>
</dbReference>
<gene>
    <name evidence="3" type="ORF">BDW02DRAFT_598652</name>
</gene>
<protein>
    <submittedName>
        <fullName evidence="3">Uncharacterized protein</fullName>
    </submittedName>
</protein>